<dbReference type="EMBL" id="CP027116">
    <property type="protein sequence ID" value="AVM24242.1"/>
    <property type="molecule type" value="Genomic_DNA"/>
</dbReference>
<keyword evidence="4" id="KW-0378">Hydrolase</keyword>
<gene>
    <name evidence="9" type="ORF">C5695_10490</name>
</gene>
<evidence type="ECO:0000313" key="10">
    <source>
        <dbReference type="Proteomes" id="UP000264960"/>
    </source>
</evidence>
<protein>
    <recommendedName>
        <fullName evidence="2">Single-stranded-DNA-specific exonuclease RecJ</fullName>
    </recommendedName>
</protein>
<dbReference type="AlphaFoldDB" id="A0AAD0HMZ8"/>
<dbReference type="Gene3D" id="3.10.310.30">
    <property type="match status" value="1"/>
</dbReference>
<evidence type="ECO:0000259" key="7">
    <source>
        <dbReference type="Pfam" id="PF02272"/>
    </source>
</evidence>
<dbReference type="InterPro" id="IPR003156">
    <property type="entry name" value="DHHA1_dom"/>
</dbReference>
<dbReference type="GO" id="GO:0004527">
    <property type="term" value="F:exonuclease activity"/>
    <property type="evidence" value="ECO:0007669"/>
    <property type="project" value="UniProtKB-KW"/>
</dbReference>
<dbReference type="PANTHER" id="PTHR30255:SF2">
    <property type="entry name" value="SINGLE-STRANDED-DNA-SPECIFIC EXONUCLEASE RECJ"/>
    <property type="match status" value="1"/>
</dbReference>
<feature type="domain" description="DHHA1" evidence="7">
    <location>
        <begin position="341"/>
        <end position="440"/>
    </location>
</feature>
<dbReference type="Proteomes" id="UP000264960">
    <property type="component" value="Chromosome"/>
</dbReference>
<dbReference type="InterPro" id="IPR041122">
    <property type="entry name" value="RecJ_OB"/>
</dbReference>
<keyword evidence="5 9" id="KW-0269">Exonuclease</keyword>
<evidence type="ECO:0000313" key="9">
    <source>
        <dbReference type="EMBL" id="AVM24242.1"/>
    </source>
</evidence>
<evidence type="ECO:0000259" key="8">
    <source>
        <dbReference type="Pfam" id="PF17768"/>
    </source>
</evidence>
<dbReference type="Pfam" id="PF01368">
    <property type="entry name" value="DHH"/>
    <property type="match status" value="1"/>
</dbReference>
<dbReference type="RefSeq" id="WP_117730673.1">
    <property type="nucleotide sequence ID" value="NZ_CP027116.1"/>
</dbReference>
<dbReference type="Pfam" id="PF02272">
    <property type="entry name" value="DHHA1"/>
    <property type="match status" value="1"/>
</dbReference>
<evidence type="ECO:0000256" key="4">
    <source>
        <dbReference type="ARBA" id="ARBA00022801"/>
    </source>
</evidence>
<dbReference type="GO" id="GO:0003676">
    <property type="term" value="F:nucleic acid binding"/>
    <property type="evidence" value="ECO:0007669"/>
    <property type="project" value="InterPro"/>
</dbReference>
<feature type="domain" description="DDH" evidence="6">
    <location>
        <begin position="64"/>
        <end position="205"/>
    </location>
</feature>
<dbReference type="PANTHER" id="PTHR30255">
    <property type="entry name" value="SINGLE-STRANDED-DNA-SPECIFIC EXONUCLEASE RECJ"/>
    <property type="match status" value="1"/>
</dbReference>
<dbReference type="SUPFAM" id="SSF64182">
    <property type="entry name" value="DHH phosphoesterases"/>
    <property type="match status" value="1"/>
</dbReference>
<name>A0AAD0HMZ8_BACPU</name>
<accession>A0AAD0HMZ8</accession>
<keyword evidence="3" id="KW-0540">Nuclease</keyword>
<proteinExistence type="inferred from homology"/>
<dbReference type="Gene3D" id="3.90.1640.30">
    <property type="match status" value="1"/>
</dbReference>
<dbReference type="Pfam" id="PF17768">
    <property type="entry name" value="RecJ_OB"/>
    <property type="match status" value="1"/>
</dbReference>
<feature type="domain" description="RecJ OB" evidence="8">
    <location>
        <begin position="450"/>
        <end position="560"/>
    </location>
</feature>
<evidence type="ECO:0000256" key="3">
    <source>
        <dbReference type="ARBA" id="ARBA00022722"/>
    </source>
</evidence>
<evidence type="ECO:0000259" key="6">
    <source>
        <dbReference type="Pfam" id="PF01368"/>
    </source>
</evidence>
<dbReference type="InterPro" id="IPR001667">
    <property type="entry name" value="DDH_dom"/>
</dbReference>
<sequence>MEYKLIGSNDYLKNPIKTILVNRGITNPSGFIDVGKSSELNYSLLNNIDKAAELIIQHLENKNNIFIQVDCDADGYTSSAILIGYIKKAYPRAKITYRLQEGKQHGINPDDVPSNTDLVIIPDAGSNQYDEHKVLKDRGLETIVIDHHDCDIESEDALIVNNQLSPEYKNKSLTGAGMVYKVCQALDAKLHKDIAKKFVDLVSIGNIADSADSRELETRYYMYLGLNELKNPLLRKLFKKQEYSTGGNKTIQSTQFYINPLINAAIRVGSREEKEQMFKALLGSREKVPYKKRGSDTEEMVSIQDDTVRMLTNLKGKQKRLVDKATEEIEIRIESKGLLDNKVLIVYVEGILDKDLTGLVANKLADFYKRPVLLARKDEEEGMLTGSIRGYDKGEIKDFKELLLSTNQFEFVEGHPNAAGFKIKRERLAEVNDELNDRLREIEHNDCFEVDFEIPSNKLSKKFIFTIDNYKFLWGYKVEEPLISITNIEIAAEDIEHIGKKNKNTIKFKWNDIEYIRLKSDIEFYESLTSNKSKLLVLNIIGKAKANEYMGRKTAQFEIVELEVVETKEKELVF</sequence>
<comment type="similarity">
    <text evidence="1">Belongs to the RecJ family.</text>
</comment>
<reference evidence="9 10" key="1">
    <citation type="submission" date="2018-02" db="EMBL/GenBank/DDBJ databases">
        <title>The complete genome of two Bacillus pumilus strains from Cuatro Cienegas, Coahuila, Mexico.</title>
        <authorList>
            <person name="Zarza E."/>
            <person name="Alcaraz L.D."/>
            <person name="Aguilar-Salinas B."/>
            <person name="Islas A."/>
            <person name="Olmedo-Alvarez G."/>
        </authorList>
    </citation>
    <scope>NUCLEOTIDE SEQUENCE [LARGE SCALE GENOMIC DNA]</scope>
    <source>
        <strain evidence="9 10">145</strain>
    </source>
</reference>
<organism evidence="9 10">
    <name type="scientific">Bacillus pumilus</name>
    <name type="common">Bacillus mesentericus</name>
    <dbReference type="NCBI Taxonomy" id="1408"/>
    <lineage>
        <taxon>Bacteria</taxon>
        <taxon>Bacillati</taxon>
        <taxon>Bacillota</taxon>
        <taxon>Bacilli</taxon>
        <taxon>Bacillales</taxon>
        <taxon>Bacillaceae</taxon>
        <taxon>Bacillus</taxon>
    </lineage>
</organism>
<evidence type="ECO:0000256" key="5">
    <source>
        <dbReference type="ARBA" id="ARBA00022839"/>
    </source>
</evidence>
<dbReference type="InterPro" id="IPR051673">
    <property type="entry name" value="SSDNA_exonuclease_RecJ"/>
</dbReference>
<dbReference type="InterPro" id="IPR038763">
    <property type="entry name" value="DHH_sf"/>
</dbReference>
<evidence type="ECO:0000256" key="1">
    <source>
        <dbReference type="ARBA" id="ARBA00005915"/>
    </source>
</evidence>
<evidence type="ECO:0000256" key="2">
    <source>
        <dbReference type="ARBA" id="ARBA00019841"/>
    </source>
</evidence>